<accession>A0A931DZQ7</accession>
<gene>
    <name evidence="2" type="ORF">I5907_00900</name>
</gene>
<dbReference type="Gene3D" id="2.60.120.1130">
    <property type="match status" value="1"/>
</dbReference>
<dbReference type="RefSeq" id="WP_196988868.1">
    <property type="nucleotide sequence ID" value="NZ_JADWYR010000001.1"/>
</dbReference>
<sequence>MKLLITLFAVFVCAVKIQAQETIKYGKIDAADFDVTSSMISSDVNAIVLADIGSSEFEGNNKGWFTLVFKRIRRVKILNLNGADAANFKIRLYTDNGYYEDRKSKEELVNLKATTYNLENGSIIKTELDSKTVFEDRLSRNWVEKKFTMPAVKAGSIIEFSYTINSDYIFNLQPWYFQGKYPCLWSEYTVKIPDCFSYVTLSTGYNPYTIKTAKLGAQVYRIEDIPWKKGEIGSNTPDVFMINANVGINRWAIKNVPAVKEEDMVSATNNYISKIEFQLSKTHFTTPPEDKMHNWLTVSKEFMLHQDFGFQIDNATWLKPEVDKLVNDQMTDDEKARTIYAFVRDNFTCTGNGGIFLTPDTYLRTIYKQRKGTVSDINLMLTSMIKQAGIRTDPVILSTRNHGFVHPVYPILDKYNYVITRVKTNDHTYLLDASNRFLGFNRLSKDCYNGLARVISIDTATLKLYADSLKETSYQSLFVINNESKNGYSGTFSTTYTYDESVNLRSTLSSQQIGDYIKNFALRFPQEIRLSDVAFDSLHAYDVPLNMHYNFAIDFNNAERLYINPLFGNALKENPFKGDSRRMFPIEMPYCTDDVFTVNMEVPQGYKTEELPKSARINLPDNAGFFEYIIQQSGERIQLKSRIKIDKTVYGAEDYEMLKDFYSNILKKQSEQIVFYKNTQ</sequence>
<dbReference type="Proteomes" id="UP000628448">
    <property type="component" value="Unassembled WGS sequence"/>
</dbReference>
<protein>
    <submittedName>
        <fullName evidence="2">DUF3857 domain-containing protein</fullName>
    </submittedName>
</protein>
<comment type="caution">
    <text evidence="2">The sequence shown here is derived from an EMBL/GenBank/DDBJ whole genome shotgun (WGS) entry which is preliminary data.</text>
</comment>
<reference evidence="2" key="1">
    <citation type="submission" date="2020-11" db="EMBL/GenBank/DDBJ databases">
        <title>Bacterial whole genome sequence for Panacibacter sp. DH6.</title>
        <authorList>
            <person name="Le V."/>
            <person name="Ko S."/>
            <person name="Ahn C.-Y."/>
            <person name="Oh H.-M."/>
        </authorList>
    </citation>
    <scope>NUCLEOTIDE SEQUENCE</scope>
    <source>
        <strain evidence="2">DH6</strain>
    </source>
</reference>
<dbReference type="InterPro" id="IPR024618">
    <property type="entry name" value="DUF3857"/>
</dbReference>
<organism evidence="2 3">
    <name type="scientific">Panacibacter microcysteis</name>
    <dbReference type="NCBI Taxonomy" id="2793269"/>
    <lineage>
        <taxon>Bacteria</taxon>
        <taxon>Pseudomonadati</taxon>
        <taxon>Bacteroidota</taxon>
        <taxon>Chitinophagia</taxon>
        <taxon>Chitinophagales</taxon>
        <taxon>Chitinophagaceae</taxon>
        <taxon>Panacibacter</taxon>
    </lineage>
</organism>
<keyword evidence="3" id="KW-1185">Reference proteome</keyword>
<proteinExistence type="predicted"/>
<dbReference type="Pfam" id="PF12969">
    <property type="entry name" value="DUF3857"/>
    <property type="match status" value="1"/>
</dbReference>
<dbReference type="Gene3D" id="2.60.40.3140">
    <property type="match status" value="1"/>
</dbReference>
<dbReference type="AlphaFoldDB" id="A0A931DZQ7"/>
<dbReference type="EMBL" id="JADWYR010000001">
    <property type="protein sequence ID" value="MBG9374775.1"/>
    <property type="molecule type" value="Genomic_DNA"/>
</dbReference>
<feature type="domain" description="DUF3857" evidence="1">
    <location>
        <begin position="73"/>
        <end position="223"/>
    </location>
</feature>
<evidence type="ECO:0000313" key="2">
    <source>
        <dbReference type="EMBL" id="MBG9374775.1"/>
    </source>
</evidence>
<name>A0A931DZQ7_9BACT</name>
<dbReference type="Gene3D" id="3.10.620.30">
    <property type="match status" value="1"/>
</dbReference>
<evidence type="ECO:0000259" key="1">
    <source>
        <dbReference type="Pfam" id="PF12969"/>
    </source>
</evidence>
<evidence type="ECO:0000313" key="3">
    <source>
        <dbReference type="Proteomes" id="UP000628448"/>
    </source>
</evidence>